<dbReference type="VEuPathDB" id="FungiDB:ASPZODRAFT_19858"/>
<evidence type="ECO:0000313" key="2">
    <source>
        <dbReference type="EMBL" id="OJJ43169.1"/>
    </source>
</evidence>
<keyword evidence="3" id="KW-1185">Reference proteome</keyword>
<gene>
    <name evidence="2" type="ORF">ASPZODRAFT_19858</name>
</gene>
<evidence type="ECO:0000313" key="3">
    <source>
        <dbReference type="Proteomes" id="UP000184188"/>
    </source>
</evidence>
<proteinExistence type="predicted"/>
<feature type="compositionally biased region" description="Basic and acidic residues" evidence="1">
    <location>
        <begin position="1"/>
        <end position="22"/>
    </location>
</feature>
<dbReference type="AlphaFoldDB" id="A0A1L9S7N6"/>
<dbReference type="EMBL" id="KV878354">
    <property type="protein sequence ID" value="OJJ43169.1"/>
    <property type="molecule type" value="Genomic_DNA"/>
</dbReference>
<accession>A0A1L9S7N6</accession>
<name>A0A1L9S7N6_9EURO</name>
<feature type="region of interest" description="Disordered" evidence="1">
    <location>
        <begin position="83"/>
        <end position="103"/>
    </location>
</feature>
<reference evidence="3" key="1">
    <citation type="journal article" date="2017" name="Genome Biol.">
        <title>Comparative genomics reveals high biological diversity and specific adaptations in the industrially and medically important fungal genus Aspergillus.</title>
        <authorList>
            <person name="de Vries R.P."/>
            <person name="Riley R."/>
            <person name="Wiebenga A."/>
            <person name="Aguilar-Osorio G."/>
            <person name="Amillis S."/>
            <person name="Uchima C.A."/>
            <person name="Anderluh G."/>
            <person name="Asadollahi M."/>
            <person name="Askin M."/>
            <person name="Barry K."/>
            <person name="Battaglia E."/>
            <person name="Bayram O."/>
            <person name="Benocci T."/>
            <person name="Braus-Stromeyer S.A."/>
            <person name="Caldana C."/>
            <person name="Canovas D."/>
            <person name="Cerqueira G.C."/>
            <person name="Chen F."/>
            <person name="Chen W."/>
            <person name="Choi C."/>
            <person name="Clum A."/>
            <person name="Dos Santos R.A."/>
            <person name="Damasio A.R."/>
            <person name="Diallinas G."/>
            <person name="Emri T."/>
            <person name="Fekete E."/>
            <person name="Flipphi M."/>
            <person name="Freyberg S."/>
            <person name="Gallo A."/>
            <person name="Gournas C."/>
            <person name="Habgood R."/>
            <person name="Hainaut M."/>
            <person name="Harispe M.L."/>
            <person name="Henrissat B."/>
            <person name="Hilden K.S."/>
            <person name="Hope R."/>
            <person name="Hossain A."/>
            <person name="Karabika E."/>
            <person name="Karaffa L."/>
            <person name="Karanyi Z."/>
            <person name="Krasevec N."/>
            <person name="Kuo A."/>
            <person name="Kusch H."/>
            <person name="LaButti K."/>
            <person name="Lagendijk E.L."/>
            <person name="Lapidus A."/>
            <person name="Levasseur A."/>
            <person name="Lindquist E."/>
            <person name="Lipzen A."/>
            <person name="Logrieco A.F."/>
            <person name="MacCabe A."/>
            <person name="Maekelae M.R."/>
            <person name="Malavazi I."/>
            <person name="Melin P."/>
            <person name="Meyer V."/>
            <person name="Mielnichuk N."/>
            <person name="Miskei M."/>
            <person name="Molnar A.P."/>
            <person name="Mule G."/>
            <person name="Ngan C.Y."/>
            <person name="Orejas M."/>
            <person name="Orosz E."/>
            <person name="Ouedraogo J.P."/>
            <person name="Overkamp K.M."/>
            <person name="Park H.-S."/>
            <person name="Perrone G."/>
            <person name="Piumi F."/>
            <person name="Punt P.J."/>
            <person name="Ram A.F."/>
            <person name="Ramon A."/>
            <person name="Rauscher S."/>
            <person name="Record E."/>
            <person name="Riano-Pachon D.M."/>
            <person name="Robert V."/>
            <person name="Roehrig J."/>
            <person name="Ruller R."/>
            <person name="Salamov A."/>
            <person name="Salih N.S."/>
            <person name="Samson R.A."/>
            <person name="Sandor E."/>
            <person name="Sanguinetti M."/>
            <person name="Schuetze T."/>
            <person name="Sepcic K."/>
            <person name="Shelest E."/>
            <person name="Sherlock G."/>
            <person name="Sophianopoulou V."/>
            <person name="Squina F.M."/>
            <person name="Sun H."/>
            <person name="Susca A."/>
            <person name="Todd R.B."/>
            <person name="Tsang A."/>
            <person name="Unkles S.E."/>
            <person name="van de Wiele N."/>
            <person name="van Rossen-Uffink D."/>
            <person name="Oliveira J.V."/>
            <person name="Vesth T.C."/>
            <person name="Visser J."/>
            <person name="Yu J.-H."/>
            <person name="Zhou M."/>
            <person name="Andersen M.R."/>
            <person name="Archer D.B."/>
            <person name="Baker S.E."/>
            <person name="Benoit I."/>
            <person name="Brakhage A.A."/>
            <person name="Braus G.H."/>
            <person name="Fischer R."/>
            <person name="Frisvad J.C."/>
            <person name="Goldman G.H."/>
            <person name="Houbraken J."/>
            <person name="Oakley B."/>
            <person name="Pocsi I."/>
            <person name="Scazzocchio C."/>
            <person name="Seiboth B."/>
            <person name="vanKuyk P.A."/>
            <person name="Wortman J."/>
            <person name="Dyer P.S."/>
            <person name="Grigoriev I.V."/>
        </authorList>
    </citation>
    <scope>NUCLEOTIDE SEQUENCE [LARGE SCALE GENOMIC DNA]</scope>
    <source>
        <strain evidence="3">CBS 506.65</strain>
    </source>
</reference>
<evidence type="ECO:0008006" key="4">
    <source>
        <dbReference type="Google" id="ProtNLM"/>
    </source>
</evidence>
<feature type="region of interest" description="Disordered" evidence="1">
    <location>
        <begin position="1"/>
        <end position="25"/>
    </location>
</feature>
<feature type="compositionally biased region" description="Polar residues" evidence="1">
    <location>
        <begin position="89"/>
        <end position="103"/>
    </location>
</feature>
<protein>
    <recommendedName>
        <fullName evidence="4">SMP domain-containing protein</fullName>
    </recommendedName>
</protein>
<dbReference type="RefSeq" id="XP_022577679.1">
    <property type="nucleotide sequence ID" value="XM_022727492.1"/>
</dbReference>
<organism evidence="2 3">
    <name type="scientific">Penicilliopsis zonata CBS 506.65</name>
    <dbReference type="NCBI Taxonomy" id="1073090"/>
    <lineage>
        <taxon>Eukaryota</taxon>
        <taxon>Fungi</taxon>
        <taxon>Dikarya</taxon>
        <taxon>Ascomycota</taxon>
        <taxon>Pezizomycotina</taxon>
        <taxon>Eurotiomycetes</taxon>
        <taxon>Eurotiomycetidae</taxon>
        <taxon>Eurotiales</taxon>
        <taxon>Aspergillaceae</taxon>
        <taxon>Penicilliopsis</taxon>
    </lineage>
</organism>
<dbReference type="Proteomes" id="UP000184188">
    <property type="component" value="Unassembled WGS sequence"/>
</dbReference>
<evidence type="ECO:0000256" key="1">
    <source>
        <dbReference type="SAM" id="MobiDB-lite"/>
    </source>
</evidence>
<dbReference type="OrthoDB" id="2799468at2759"/>
<sequence length="103" mass="11392">MSTLQFRDKVHERAREGERLSDQEITSIVEQSAELGGAESDRLNVGQSAWAAWSDRILSKPANAINTADARMMHQKETRAFDNLPAQGSVASHVQSVAQKNEK</sequence>
<dbReference type="GeneID" id="34613956"/>